<dbReference type="AlphaFoldDB" id="A0A1M5X9Q0"/>
<dbReference type="Pfam" id="PF21834">
    <property type="entry name" value="DUF6894"/>
    <property type="match status" value="1"/>
</dbReference>
<accession>A0A1M5X9Q0</accession>
<protein>
    <recommendedName>
        <fullName evidence="1">DUF6894 domain-containing protein</fullName>
    </recommendedName>
</protein>
<feature type="domain" description="DUF6894" evidence="1">
    <location>
        <begin position="181"/>
        <end position="243"/>
    </location>
</feature>
<gene>
    <name evidence="2" type="ORF">SAMN05443248_7156</name>
</gene>
<reference evidence="2 3" key="1">
    <citation type="submission" date="2016-11" db="EMBL/GenBank/DDBJ databases">
        <authorList>
            <person name="Jaros S."/>
            <person name="Januszkiewicz K."/>
            <person name="Wedrychowicz H."/>
        </authorList>
    </citation>
    <scope>NUCLEOTIDE SEQUENCE [LARGE SCALE GENOMIC DNA]</scope>
    <source>
        <strain evidence="2 3">GAS138</strain>
    </source>
</reference>
<evidence type="ECO:0000259" key="1">
    <source>
        <dbReference type="Pfam" id="PF21834"/>
    </source>
</evidence>
<dbReference type="EMBL" id="LT670817">
    <property type="protein sequence ID" value="SHH96521.1"/>
    <property type="molecule type" value="Genomic_DNA"/>
</dbReference>
<evidence type="ECO:0000313" key="3">
    <source>
        <dbReference type="Proteomes" id="UP000189796"/>
    </source>
</evidence>
<dbReference type="InterPro" id="IPR054189">
    <property type="entry name" value="DUF6894"/>
</dbReference>
<organism evidence="2 3">
    <name type="scientific">Bradyrhizobium erythrophlei</name>
    <dbReference type="NCBI Taxonomy" id="1437360"/>
    <lineage>
        <taxon>Bacteria</taxon>
        <taxon>Pseudomonadati</taxon>
        <taxon>Pseudomonadota</taxon>
        <taxon>Alphaproteobacteria</taxon>
        <taxon>Hyphomicrobiales</taxon>
        <taxon>Nitrobacteraceae</taxon>
        <taxon>Bradyrhizobium</taxon>
    </lineage>
</organism>
<dbReference type="Proteomes" id="UP000189796">
    <property type="component" value="Chromosome I"/>
</dbReference>
<evidence type="ECO:0000313" key="2">
    <source>
        <dbReference type="EMBL" id="SHH96521.1"/>
    </source>
</evidence>
<sequence length="245" mass="26062">MSSLVARLHDAAVTPEAWPDALTDAAGVAGVAGAALIIFNKSTGKVDEARSAALALDSSPITSGTTLPWTRIRHCSMEAGKSSPSVFRTGCYEAANGTTIFILTCGVRDILGTRLVDTSGHCVIFGIHQQIGRSFSESVDSVVNLAGIPLKQAAWRHIERLSSPRSAIFDLSQTEVSAGSRFYFHVDNGSRYPDETGSVFSTADDAMAHAIVVARELAQDGSWHGSSILVTDDRGHEIVHVRIGR</sequence>
<name>A0A1M5X9Q0_9BRAD</name>
<proteinExistence type="predicted"/>